<evidence type="ECO:0000256" key="7">
    <source>
        <dbReference type="RuleBase" id="RU369030"/>
    </source>
</evidence>
<dbReference type="PANTHER" id="PTHR43272">
    <property type="entry name" value="LONG-CHAIN-FATTY-ACID--COA LIGASE"/>
    <property type="match status" value="1"/>
</dbReference>
<dbReference type="InterPro" id="IPR042099">
    <property type="entry name" value="ANL_N_sf"/>
</dbReference>
<comment type="caution">
    <text evidence="9">The sequence shown here is derived from an EMBL/GenBank/DDBJ whole genome shotgun (WGS) entry which is preliminary data.</text>
</comment>
<dbReference type="AlphaFoldDB" id="A0A068SDQ8"/>
<keyword evidence="7" id="KW-0443">Lipid metabolism</keyword>
<keyword evidence="3 7" id="KW-0547">Nucleotide-binding</keyword>
<dbReference type="Gene3D" id="3.40.50.12780">
    <property type="entry name" value="N-terminal domain of ligase-like"/>
    <property type="match status" value="1"/>
</dbReference>
<dbReference type="PANTHER" id="PTHR43272:SF33">
    <property type="entry name" value="AMP-BINDING DOMAIN-CONTAINING PROTEIN-RELATED"/>
    <property type="match status" value="1"/>
</dbReference>
<evidence type="ECO:0000256" key="2">
    <source>
        <dbReference type="ARBA" id="ARBA00022598"/>
    </source>
</evidence>
<protein>
    <recommendedName>
        <fullName evidence="6 7">Long-chain-fatty-acid--CoA ligase</fullName>
        <ecNumber evidence="6 7">6.2.1.3</ecNumber>
    </recommendedName>
</protein>
<keyword evidence="10" id="KW-1185">Reference proteome</keyword>
<comment type="catalytic activity">
    <reaction evidence="7">
        <text>a long-chain fatty acid + ATP + CoA = a long-chain fatty acyl-CoA + AMP + diphosphate</text>
        <dbReference type="Rhea" id="RHEA:15421"/>
        <dbReference type="ChEBI" id="CHEBI:30616"/>
        <dbReference type="ChEBI" id="CHEBI:33019"/>
        <dbReference type="ChEBI" id="CHEBI:57287"/>
        <dbReference type="ChEBI" id="CHEBI:57560"/>
        <dbReference type="ChEBI" id="CHEBI:83139"/>
        <dbReference type="ChEBI" id="CHEBI:456215"/>
        <dbReference type="EC" id="6.2.1.3"/>
    </reaction>
</comment>
<gene>
    <name evidence="9" type="ORF">LCOR_11193.1</name>
</gene>
<evidence type="ECO:0000259" key="8">
    <source>
        <dbReference type="Pfam" id="PF00501"/>
    </source>
</evidence>
<dbReference type="GO" id="GO:0016020">
    <property type="term" value="C:membrane"/>
    <property type="evidence" value="ECO:0007669"/>
    <property type="project" value="TreeGrafter"/>
</dbReference>
<dbReference type="VEuPathDB" id="FungiDB:LCOR_11193.1"/>
<comment type="function">
    <text evidence="7">Catalyzes the conversion of long-chain fatty acids to their active form acyl-CoAs for both synthesis of cellular lipids, and degradation via beta-oxidation.</text>
</comment>
<evidence type="ECO:0000256" key="3">
    <source>
        <dbReference type="ARBA" id="ARBA00022741"/>
    </source>
</evidence>
<dbReference type="InterPro" id="IPR000873">
    <property type="entry name" value="AMP-dep_synth/lig_dom"/>
</dbReference>
<keyword evidence="5 7" id="KW-0067">ATP-binding</keyword>
<evidence type="ECO:0000256" key="5">
    <source>
        <dbReference type="ARBA" id="ARBA00022840"/>
    </source>
</evidence>
<dbReference type="GO" id="GO:0004467">
    <property type="term" value="F:long-chain fatty acid-CoA ligase activity"/>
    <property type="evidence" value="ECO:0007669"/>
    <property type="project" value="UniProtKB-EC"/>
</dbReference>
<name>A0A068SDQ8_9FUNG</name>
<dbReference type="PROSITE" id="PS00455">
    <property type="entry name" value="AMP_BINDING"/>
    <property type="match status" value="1"/>
</dbReference>
<dbReference type="InterPro" id="IPR045311">
    <property type="entry name" value="LC-FACS_euk"/>
</dbReference>
<feature type="domain" description="AMP-dependent synthetase/ligase" evidence="8">
    <location>
        <begin position="74"/>
        <end position="504"/>
    </location>
</feature>
<keyword evidence="2 7" id="KW-0436">Ligase</keyword>
<evidence type="ECO:0000313" key="9">
    <source>
        <dbReference type="EMBL" id="CDH60409.1"/>
    </source>
</evidence>
<dbReference type="InterPro" id="IPR020845">
    <property type="entry name" value="AMP-binding_CS"/>
</dbReference>
<dbReference type="Proteomes" id="UP000027586">
    <property type="component" value="Unassembled WGS sequence"/>
</dbReference>
<reference evidence="9" key="1">
    <citation type="submission" date="2013-08" db="EMBL/GenBank/DDBJ databases">
        <title>Gene expansion shapes genome architecture in the human pathogen Lichtheimia corymbifera: an evolutionary genomics analysis in the ancient terrestrial Mucorales (Mucoromycotina).</title>
        <authorList>
            <person name="Schwartze V.U."/>
            <person name="Winter S."/>
            <person name="Shelest E."/>
            <person name="Marcet-Houben M."/>
            <person name="Horn F."/>
            <person name="Wehner S."/>
            <person name="Hoffmann K."/>
            <person name="Riege K."/>
            <person name="Sammeth M."/>
            <person name="Nowrousian M."/>
            <person name="Valiante V."/>
            <person name="Linde J."/>
            <person name="Jacobsen I.D."/>
            <person name="Marz M."/>
            <person name="Brakhage A.A."/>
            <person name="Gabaldon T."/>
            <person name="Bocker S."/>
            <person name="Voigt K."/>
        </authorList>
    </citation>
    <scope>NUCLEOTIDE SEQUENCE [LARGE SCALE GENOMIC DNA]</scope>
    <source>
        <strain evidence="9">FSU 9682</strain>
    </source>
</reference>
<evidence type="ECO:0000256" key="1">
    <source>
        <dbReference type="ARBA" id="ARBA00006432"/>
    </source>
</evidence>
<proteinExistence type="inferred from homology"/>
<dbReference type="STRING" id="1263082.A0A068SDQ8"/>
<evidence type="ECO:0000313" key="10">
    <source>
        <dbReference type="Proteomes" id="UP000027586"/>
    </source>
</evidence>
<comment type="similarity">
    <text evidence="1 7">Belongs to the ATP-dependent AMP-binding enzyme family.</text>
</comment>
<dbReference type="CDD" id="cd05927">
    <property type="entry name" value="LC-FACS_euk"/>
    <property type="match status" value="1"/>
</dbReference>
<dbReference type="GO" id="GO:0005524">
    <property type="term" value="F:ATP binding"/>
    <property type="evidence" value="ECO:0007669"/>
    <property type="project" value="UniProtKB-KW"/>
</dbReference>
<sequence length="694" mass="77421">MVTLTMDKQTIEIPNDVPGESPILRRTPELMDSFVPGINNIYDLFYNGYKLSRDQPCLGERPILDRTTGERAKQFEWQTYEQVAARVDNFGSGLKHVLQQIGESRPKQIPIGIWSVNRPEWHIVDWACAAHSLYVVALYDTLGPDTVEYVVNHAEIQVVVCTKEHVTDLLKLRSKLPQLKAIISFDTLEKEQSQALHAWAEEKDLLLVEFANVEQHGKENPVPHNPAQRSDLACIMYTSGTTGKSKGVMLTQGNFVAAVSGAIYNVKSSPADVGISYLPLGHIYGRVADAFTVAGGASLGFFSGKVDNLLEDMQILKPTLFNTVPRLLNRIYTGIVQSTLQAPGMMKKSTMSLIWNCSLGITDVGPKGALFRKAIATKLENLEQGKGTQHPVYDRLLFDKVRQVLGGRVRFINTGAAPLGKEVMQLLRVTLLADIRESYGATESCASLTMQIEGDPKPGCIGIPAPCNEMKLIDVPEMNYLTTDKPYARGEICVRGYNVSLGYYKDEEKTKEAFDKDGFYHTGDIGMIDERGTFMVIDRKKNIFKLSQGEYIAPEKIENIYARDILVSQIFVYGDSVQSCLVAIVVPDPIELGKLAQEKLPKLTSLSYEELCNNPEVHIAVLERMMENGKRAEMRGFEFVKAIHLDSKPFTVENNLLTPSLKLKRPEARKFFQKEIEQLYQKLSNSSAGSAARL</sequence>
<evidence type="ECO:0000256" key="6">
    <source>
        <dbReference type="ARBA" id="ARBA00026121"/>
    </source>
</evidence>
<dbReference type="Pfam" id="PF00501">
    <property type="entry name" value="AMP-binding"/>
    <property type="match status" value="1"/>
</dbReference>
<dbReference type="EMBL" id="CBTN010000092">
    <property type="protein sequence ID" value="CDH60409.1"/>
    <property type="molecule type" value="Genomic_DNA"/>
</dbReference>
<evidence type="ECO:0000256" key="4">
    <source>
        <dbReference type="ARBA" id="ARBA00022832"/>
    </source>
</evidence>
<dbReference type="GO" id="GO:0005783">
    <property type="term" value="C:endoplasmic reticulum"/>
    <property type="evidence" value="ECO:0007669"/>
    <property type="project" value="TreeGrafter"/>
</dbReference>
<dbReference type="EC" id="6.2.1.3" evidence="6 7"/>
<dbReference type="OrthoDB" id="1700726at2759"/>
<organism evidence="9 10">
    <name type="scientific">Lichtheimia corymbifera JMRC:FSU:9682</name>
    <dbReference type="NCBI Taxonomy" id="1263082"/>
    <lineage>
        <taxon>Eukaryota</taxon>
        <taxon>Fungi</taxon>
        <taxon>Fungi incertae sedis</taxon>
        <taxon>Mucoromycota</taxon>
        <taxon>Mucoromycotina</taxon>
        <taxon>Mucoromycetes</taxon>
        <taxon>Mucorales</taxon>
        <taxon>Lichtheimiaceae</taxon>
        <taxon>Lichtheimia</taxon>
    </lineage>
</organism>
<dbReference type="SUPFAM" id="SSF56801">
    <property type="entry name" value="Acetyl-CoA synthetase-like"/>
    <property type="match status" value="1"/>
</dbReference>
<keyword evidence="4 7" id="KW-0276">Fatty acid metabolism</keyword>
<accession>A0A068SDQ8</accession>